<organism evidence="1 2">
    <name type="scientific">Calidithermus roseus</name>
    <dbReference type="NCBI Taxonomy" id="1644118"/>
    <lineage>
        <taxon>Bacteria</taxon>
        <taxon>Thermotogati</taxon>
        <taxon>Deinococcota</taxon>
        <taxon>Deinococci</taxon>
        <taxon>Thermales</taxon>
        <taxon>Thermaceae</taxon>
        <taxon>Calidithermus</taxon>
    </lineage>
</organism>
<evidence type="ECO:0000313" key="1">
    <source>
        <dbReference type="EMBL" id="RIH83202.1"/>
    </source>
</evidence>
<proteinExistence type="predicted"/>
<sequence length="273" mass="29377">MKTLLPLLAVFLLAAATPCVLEGWLLAGALAMDLPLGYTGTLRYSQLREGELAAGCDRAVGGPGALVLLRSAAELRLRSEGPLAVDLSYRREGYWGENLGQTFTRGVLEGEAGFRVRLLGLELVPSAAYSRIWFEGVDGADPAVWEAADVDNPERGERQTFRLRLAWSGQLGAAGLEGELSWRNTLYPDYTASHYGGRAALTWGLGGVRLGLEGGYFAGDNLELLRHEPRDARGVSGSLGYVGLSLAFDGGEVSYKSDTAGGVRFGVRYAWRF</sequence>
<gene>
    <name evidence="1" type="ORF">Mrose_03114</name>
</gene>
<dbReference type="Proteomes" id="UP000265341">
    <property type="component" value="Unassembled WGS sequence"/>
</dbReference>
<dbReference type="OrthoDB" id="11621at188786"/>
<comment type="caution">
    <text evidence="1">The sequence shown here is derived from an EMBL/GenBank/DDBJ whole genome shotgun (WGS) entry which is preliminary data.</text>
</comment>
<dbReference type="RefSeq" id="WP_119279864.1">
    <property type="nucleotide sequence ID" value="NZ_QWLA01000082.1"/>
</dbReference>
<reference evidence="1 2" key="1">
    <citation type="submission" date="2018-08" db="EMBL/GenBank/DDBJ databases">
        <title>Meiothermus roseus NBRC 110900 genome sequencing project.</title>
        <authorList>
            <person name="Da Costa M.S."/>
            <person name="Albuquerque L."/>
            <person name="Raposo P."/>
            <person name="Froufe H.J.C."/>
            <person name="Barroso C.S."/>
            <person name="Egas C."/>
        </authorList>
    </citation>
    <scope>NUCLEOTIDE SEQUENCE [LARGE SCALE GENOMIC DNA]</scope>
    <source>
        <strain evidence="1 2">NBRC 110900</strain>
    </source>
</reference>
<accession>A0A399ELB7</accession>
<evidence type="ECO:0000313" key="2">
    <source>
        <dbReference type="Proteomes" id="UP000265341"/>
    </source>
</evidence>
<dbReference type="AlphaFoldDB" id="A0A399ELB7"/>
<name>A0A399ELB7_9DEIN</name>
<keyword evidence="2" id="KW-1185">Reference proteome</keyword>
<protein>
    <submittedName>
        <fullName evidence="1">Uncharacterized protein</fullName>
    </submittedName>
</protein>
<dbReference type="EMBL" id="QWLA01000082">
    <property type="protein sequence ID" value="RIH83202.1"/>
    <property type="molecule type" value="Genomic_DNA"/>
</dbReference>